<evidence type="ECO:0000313" key="1">
    <source>
        <dbReference type="EMBL" id="BAY18482.1"/>
    </source>
</evidence>
<protein>
    <submittedName>
        <fullName evidence="1">Uncharacterized protein</fullName>
    </submittedName>
</protein>
<organism evidence="1 2">
    <name type="scientific">Anabaenopsis circularis NIES-21</name>
    <dbReference type="NCBI Taxonomy" id="1085406"/>
    <lineage>
        <taxon>Bacteria</taxon>
        <taxon>Bacillati</taxon>
        <taxon>Cyanobacteriota</taxon>
        <taxon>Cyanophyceae</taxon>
        <taxon>Nostocales</taxon>
        <taxon>Nodulariaceae</taxon>
        <taxon>Anabaenopsis</taxon>
    </lineage>
</organism>
<dbReference type="EMBL" id="AP018174">
    <property type="protein sequence ID" value="BAY18482.1"/>
    <property type="molecule type" value="Genomic_DNA"/>
</dbReference>
<keyword evidence="2" id="KW-1185">Reference proteome</keyword>
<proteinExistence type="predicted"/>
<accession>A0A1Z4GLV6</accession>
<reference evidence="1 2" key="1">
    <citation type="submission" date="2017-06" db="EMBL/GenBank/DDBJ databases">
        <title>Genome sequencing of cyanobaciteial culture collection at National Institute for Environmental Studies (NIES).</title>
        <authorList>
            <person name="Hirose Y."/>
            <person name="Shimura Y."/>
            <person name="Fujisawa T."/>
            <person name="Nakamura Y."/>
            <person name="Kawachi M."/>
        </authorList>
    </citation>
    <scope>NUCLEOTIDE SEQUENCE [LARGE SCALE GENOMIC DNA]</scope>
    <source>
        <strain evidence="1 2">NIES-21</strain>
    </source>
</reference>
<gene>
    <name evidence="1" type="ORF">NIES21_43290</name>
</gene>
<sequence>MNPPNELAQEFHGYGLTEYLYWVNMVSTDFCYANYTKMNLVKLTELTCLSRYKYNLNQL</sequence>
<name>A0A1Z4GLV6_9CYAN</name>
<dbReference type="AlphaFoldDB" id="A0A1Z4GLV6"/>
<dbReference type="Proteomes" id="UP000218287">
    <property type="component" value="Chromosome"/>
</dbReference>
<evidence type="ECO:0000313" key="2">
    <source>
        <dbReference type="Proteomes" id="UP000218287"/>
    </source>
</evidence>